<reference evidence="1 2" key="1">
    <citation type="submission" date="2015-06" db="EMBL/GenBank/DDBJ databases">
        <title>Improved classification and identification of acetic acid bacteria using matrix-assisted laser desorption/ionization time-of-flight mass spectrometry; Gluconobacter nephelii and Gluconobacter uchimurae are later heterotypic synonyms of Gluconobacter japonicus and Gluconobacter oxydans, respectively.</title>
        <authorList>
            <person name="Li L."/>
            <person name="Cleenwerck I."/>
            <person name="De Vuyst L."/>
            <person name="Vandamme P."/>
        </authorList>
    </citation>
    <scope>NUCLEOTIDE SEQUENCE [LARGE SCALE GENOMIC DNA]</scope>
    <source>
        <strain evidence="1 2">LMG 1764</strain>
    </source>
</reference>
<dbReference type="EMBL" id="LHZB01000091">
    <property type="protein sequence ID" value="KXV02522.1"/>
    <property type="molecule type" value="Genomic_DNA"/>
</dbReference>
<dbReference type="Pfam" id="PF09618">
    <property type="entry name" value="Cas_Csy4"/>
    <property type="match status" value="1"/>
</dbReference>
<dbReference type="PATRIC" id="fig|442.7.peg.2552"/>
<dbReference type="GO" id="GO:0043571">
    <property type="term" value="P:maintenance of CRISPR repeat elements"/>
    <property type="evidence" value="ECO:0007669"/>
    <property type="project" value="InterPro"/>
</dbReference>
<sequence length="235" mass="25927">MKCEEILGITLAQGAPLLRQDVFGKVLGAVHSYNSAVSQEMRIGITLPGARPSTGERQADRSTRDYAFLGNSMYLFAAENVLKDFLLRRDVKFLLNLQSPGEIVAPPGVFPVAKRLSRNRGFAVFRRERSYEKSGPAAARRMLERRIRRAEQGKTTLSDEEAARILKEVSERHMAYDGTGMTRVHKVPHLPVQSSSTGQSYALVISKEDAAELHHGDVNSYGLGCGENPAALPLF</sequence>
<evidence type="ECO:0000313" key="2">
    <source>
        <dbReference type="Proteomes" id="UP000075573"/>
    </source>
</evidence>
<comment type="caution">
    <text evidence="1">The sequence shown here is derived from an EMBL/GenBank/DDBJ whole genome shotgun (WGS) entry which is preliminary data.</text>
</comment>
<dbReference type="RefSeq" id="WP_062494003.1">
    <property type="nucleotide sequence ID" value="NZ_LHZB01000091.1"/>
</dbReference>
<dbReference type="GO" id="GO:0004519">
    <property type="term" value="F:endonuclease activity"/>
    <property type="evidence" value="ECO:0007669"/>
    <property type="project" value="InterPro"/>
</dbReference>
<dbReference type="Proteomes" id="UP000075573">
    <property type="component" value="Unassembled WGS sequence"/>
</dbReference>
<dbReference type="Gene3D" id="3.30.70.2540">
    <property type="entry name" value="CRISPR-associated endoribonuclease Cas6/Csy4"/>
    <property type="match status" value="1"/>
</dbReference>
<name>A0A149QYZ6_9PROT</name>
<evidence type="ECO:0000313" key="1">
    <source>
        <dbReference type="EMBL" id="KXV02522.1"/>
    </source>
</evidence>
<dbReference type="InterPro" id="IPR042564">
    <property type="entry name" value="CRISPR-Cas6/Csy4_sf"/>
</dbReference>
<proteinExistence type="predicted"/>
<dbReference type="NCBIfam" id="TIGR02563">
    <property type="entry name" value="cas_Csy4"/>
    <property type="match status" value="1"/>
</dbReference>
<dbReference type="AlphaFoldDB" id="A0A149QYZ6"/>
<gene>
    <name evidence="1" type="ORF">AD929_02400</name>
</gene>
<accession>A0A149QYZ6</accession>
<dbReference type="InterPro" id="IPR013396">
    <property type="entry name" value="CRISPR-assoc_prot_Csy4"/>
</dbReference>
<protein>
    <submittedName>
        <fullName evidence="1">Uncharacterized protein</fullName>
    </submittedName>
</protein>
<organism evidence="1 2">
    <name type="scientific">Gluconobacter potus</name>
    <dbReference type="NCBI Taxonomy" id="2724927"/>
    <lineage>
        <taxon>Bacteria</taxon>
        <taxon>Pseudomonadati</taxon>
        <taxon>Pseudomonadota</taxon>
        <taxon>Alphaproteobacteria</taxon>
        <taxon>Acetobacterales</taxon>
        <taxon>Acetobacteraceae</taxon>
        <taxon>Gluconobacter</taxon>
    </lineage>
</organism>